<dbReference type="AlphaFoldDB" id="A0A4U1EDU8"/>
<evidence type="ECO:0000313" key="3">
    <source>
        <dbReference type="Proteomes" id="UP000308365"/>
    </source>
</evidence>
<gene>
    <name evidence="2" type="ORF">EI555_016187</name>
</gene>
<reference evidence="3" key="1">
    <citation type="journal article" date="2019" name="IScience">
        <title>Narwhal Genome Reveals Long-Term Low Genetic Diversity despite Current Large Abundance Size.</title>
        <authorList>
            <person name="Westbury M.V."/>
            <person name="Petersen B."/>
            <person name="Garde E."/>
            <person name="Heide-Jorgensen M.P."/>
            <person name="Lorenzen E.D."/>
        </authorList>
    </citation>
    <scope>NUCLEOTIDE SEQUENCE [LARGE SCALE GENOMIC DNA]</scope>
</reference>
<feature type="non-terminal residue" evidence="2">
    <location>
        <position position="259"/>
    </location>
</feature>
<evidence type="ECO:0000313" key="2">
    <source>
        <dbReference type="EMBL" id="TKC34301.1"/>
    </source>
</evidence>
<feature type="region of interest" description="Disordered" evidence="1">
    <location>
        <begin position="82"/>
        <end position="106"/>
    </location>
</feature>
<comment type="caution">
    <text evidence="2">The sequence shown here is derived from an EMBL/GenBank/DDBJ whole genome shotgun (WGS) entry which is preliminary data.</text>
</comment>
<dbReference type="Proteomes" id="UP000308365">
    <property type="component" value="Unassembled WGS sequence"/>
</dbReference>
<evidence type="ECO:0000256" key="1">
    <source>
        <dbReference type="SAM" id="MobiDB-lite"/>
    </source>
</evidence>
<dbReference type="PANTHER" id="PTHR16214:SF3">
    <property type="entry name" value="TRANSMEMBRANE PROTEIN 260"/>
    <property type="match status" value="1"/>
</dbReference>
<proteinExistence type="predicted"/>
<organism evidence="2 3">
    <name type="scientific">Monodon monoceros</name>
    <name type="common">Narwhal</name>
    <name type="synonym">Ceratodon monodon</name>
    <dbReference type="NCBI Taxonomy" id="40151"/>
    <lineage>
        <taxon>Eukaryota</taxon>
        <taxon>Metazoa</taxon>
        <taxon>Chordata</taxon>
        <taxon>Craniata</taxon>
        <taxon>Vertebrata</taxon>
        <taxon>Euteleostomi</taxon>
        <taxon>Mammalia</taxon>
        <taxon>Eutheria</taxon>
        <taxon>Laurasiatheria</taxon>
        <taxon>Artiodactyla</taxon>
        <taxon>Whippomorpha</taxon>
        <taxon>Cetacea</taxon>
        <taxon>Odontoceti</taxon>
        <taxon>Monodontidae</taxon>
        <taxon>Monodon</taxon>
    </lineage>
</organism>
<name>A0A4U1EDU8_MONMO</name>
<protein>
    <submittedName>
        <fullName evidence="2">Uncharacterized protein</fullName>
    </submittedName>
</protein>
<dbReference type="PANTHER" id="PTHR16214">
    <property type="entry name" value="TRANSMEMBRANE PROTEIN 260"/>
    <property type="match status" value="1"/>
</dbReference>
<dbReference type="EMBL" id="RWIC01001949">
    <property type="protein sequence ID" value="TKC34301.1"/>
    <property type="molecule type" value="Genomic_DNA"/>
</dbReference>
<accession>A0A4U1EDU8</accession>
<feature type="compositionally biased region" description="Basic and acidic residues" evidence="1">
    <location>
        <begin position="82"/>
        <end position="100"/>
    </location>
</feature>
<dbReference type="InterPro" id="IPR052724">
    <property type="entry name" value="GT117_domain-containing"/>
</dbReference>
<feature type="non-terminal residue" evidence="2">
    <location>
        <position position="1"/>
    </location>
</feature>
<sequence length="259" mass="27694">QEEEGEEWAVEMKGVVTLTMDQYQKFPEAHSCAGLVLHPEERYWGTMFFAMHVKCGTMMSYADSTGAKVLCTISVKWIEGRRHGDGHSRERQTGAQKEDTCSSGNSTTEVILERDVPLFWYHVEVIGNSKGKRRVSAIIGPVAKKVRSRPPGPTRKSPRAALARRLGDTRLSRVLGPTVSSFLGHLWPMGLHGDGGGPAGGLAARAGPRRSGGLRGGVAVFAAVAAVFTLTLPPSVPGGDSGELITAAHELGLPISVVE</sequence>